<evidence type="ECO:0000313" key="1">
    <source>
        <dbReference type="EnsemblPlants" id="AET5Gv20481100.6"/>
    </source>
</evidence>
<reference evidence="2" key="1">
    <citation type="journal article" date="2014" name="Science">
        <title>Ancient hybridizations among the ancestral genomes of bread wheat.</title>
        <authorList>
            <consortium name="International Wheat Genome Sequencing Consortium,"/>
            <person name="Marcussen T."/>
            <person name="Sandve S.R."/>
            <person name="Heier L."/>
            <person name="Spannagl M."/>
            <person name="Pfeifer M."/>
            <person name="Jakobsen K.S."/>
            <person name="Wulff B.B."/>
            <person name="Steuernagel B."/>
            <person name="Mayer K.F."/>
            <person name="Olsen O.A."/>
        </authorList>
    </citation>
    <scope>NUCLEOTIDE SEQUENCE [LARGE SCALE GENOMIC DNA]</scope>
    <source>
        <strain evidence="2">cv. AL8/78</strain>
    </source>
</reference>
<dbReference type="EnsemblPlants" id="AET5Gv20481100.6">
    <property type="protein sequence ID" value="AET5Gv20481100.6"/>
    <property type="gene ID" value="AET5Gv20481100"/>
</dbReference>
<dbReference type="AlphaFoldDB" id="A0A453KQK4"/>
<reference evidence="1" key="4">
    <citation type="submission" date="2019-03" db="UniProtKB">
        <authorList>
            <consortium name="EnsemblPlants"/>
        </authorList>
    </citation>
    <scope>IDENTIFICATION</scope>
</reference>
<sequence>MEKKKAAVPLVCHGHSRPVVDLFYSPVTPDGYFLISASKGKPSALSPALAVACDARAAVSCVDSIAQWNG</sequence>
<dbReference type="Gramene" id="AET5Gv20481100.6">
    <property type="protein sequence ID" value="AET5Gv20481100.6"/>
    <property type="gene ID" value="AET5Gv20481100"/>
</dbReference>
<keyword evidence="2" id="KW-1185">Reference proteome</keyword>
<accession>A0A453KQK4</accession>
<evidence type="ECO:0000313" key="2">
    <source>
        <dbReference type="Proteomes" id="UP000015105"/>
    </source>
</evidence>
<protein>
    <submittedName>
        <fullName evidence="1">Uncharacterized protein</fullName>
    </submittedName>
</protein>
<proteinExistence type="predicted"/>
<reference evidence="1" key="3">
    <citation type="journal article" date="2017" name="Nature">
        <title>Genome sequence of the progenitor of the wheat D genome Aegilops tauschii.</title>
        <authorList>
            <person name="Luo M.C."/>
            <person name="Gu Y.Q."/>
            <person name="Puiu D."/>
            <person name="Wang H."/>
            <person name="Twardziok S.O."/>
            <person name="Deal K.R."/>
            <person name="Huo N."/>
            <person name="Zhu T."/>
            <person name="Wang L."/>
            <person name="Wang Y."/>
            <person name="McGuire P.E."/>
            <person name="Liu S."/>
            <person name="Long H."/>
            <person name="Ramasamy R.K."/>
            <person name="Rodriguez J.C."/>
            <person name="Van S.L."/>
            <person name="Yuan L."/>
            <person name="Wang Z."/>
            <person name="Xia Z."/>
            <person name="Xiao L."/>
            <person name="Anderson O.D."/>
            <person name="Ouyang S."/>
            <person name="Liang Y."/>
            <person name="Zimin A.V."/>
            <person name="Pertea G."/>
            <person name="Qi P."/>
            <person name="Bennetzen J.L."/>
            <person name="Dai X."/>
            <person name="Dawson M.W."/>
            <person name="Muller H.G."/>
            <person name="Kugler K."/>
            <person name="Rivarola-Duarte L."/>
            <person name="Spannagl M."/>
            <person name="Mayer K.F.X."/>
            <person name="Lu F.H."/>
            <person name="Bevan M.W."/>
            <person name="Leroy P."/>
            <person name="Li P."/>
            <person name="You F.M."/>
            <person name="Sun Q."/>
            <person name="Liu Z."/>
            <person name="Lyons E."/>
            <person name="Wicker T."/>
            <person name="Salzberg S.L."/>
            <person name="Devos K.M."/>
            <person name="Dvorak J."/>
        </authorList>
    </citation>
    <scope>NUCLEOTIDE SEQUENCE [LARGE SCALE GENOMIC DNA]</scope>
    <source>
        <strain evidence="1">cv. AL8/78</strain>
    </source>
</reference>
<organism evidence="1 2">
    <name type="scientific">Aegilops tauschii subsp. strangulata</name>
    <name type="common">Goatgrass</name>
    <dbReference type="NCBI Taxonomy" id="200361"/>
    <lineage>
        <taxon>Eukaryota</taxon>
        <taxon>Viridiplantae</taxon>
        <taxon>Streptophyta</taxon>
        <taxon>Embryophyta</taxon>
        <taxon>Tracheophyta</taxon>
        <taxon>Spermatophyta</taxon>
        <taxon>Magnoliopsida</taxon>
        <taxon>Liliopsida</taxon>
        <taxon>Poales</taxon>
        <taxon>Poaceae</taxon>
        <taxon>BOP clade</taxon>
        <taxon>Pooideae</taxon>
        <taxon>Triticodae</taxon>
        <taxon>Triticeae</taxon>
        <taxon>Triticinae</taxon>
        <taxon>Aegilops</taxon>
    </lineage>
</organism>
<reference evidence="2" key="2">
    <citation type="journal article" date="2017" name="Nat. Plants">
        <title>The Aegilops tauschii genome reveals multiple impacts of transposons.</title>
        <authorList>
            <person name="Zhao G."/>
            <person name="Zou C."/>
            <person name="Li K."/>
            <person name="Wang K."/>
            <person name="Li T."/>
            <person name="Gao L."/>
            <person name="Zhang X."/>
            <person name="Wang H."/>
            <person name="Yang Z."/>
            <person name="Liu X."/>
            <person name="Jiang W."/>
            <person name="Mao L."/>
            <person name="Kong X."/>
            <person name="Jiao Y."/>
            <person name="Jia J."/>
        </authorList>
    </citation>
    <scope>NUCLEOTIDE SEQUENCE [LARGE SCALE GENOMIC DNA]</scope>
    <source>
        <strain evidence="2">cv. AL8/78</strain>
    </source>
</reference>
<name>A0A453KQK4_AEGTS</name>
<dbReference type="Proteomes" id="UP000015105">
    <property type="component" value="Chromosome 5D"/>
</dbReference>
<reference evidence="1" key="5">
    <citation type="journal article" date="2021" name="G3 (Bethesda)">
        <title>Aegilops tauschii genome assembly Aet v5.0 features greater sequence contiguity and improved annotation.</title>
        <authorList>
            <person name="Wang L."/>
            <person name="Zhu T."/>
            <person name="Rodriguez J.C."/>
            <person name="Deal K.R."/>
            <person name="Dubcovsky J."/>
            <person name="McGuire P.E."/>
            <person name="Lux T."/>
            <person name="Spannagl M."/>
            <person name="Mayer K.F.X."/>
            <person name="Baldrich P."/>
            <person name="Meyers B.C."/>
            <person name="Huo N."/>
            <person name="Gu Y.Q."/>
            <person name="Zhou H."/>
            <person name="Devos K.M."/>
            <person name="Bennetzen J.L."/>
            <person name="Unver T."/>
            <person name="Budak H."/>
            <person name="Gulick P.J."/>
            <person name="Galiba G."/>
            <person name="Kalapos B."/>
            <person name="Nelson D.R."/>
            <person name="Li P."/>
            <person name="You F.M."/>
            <person name="Luo M.C."/>
            <person name="Dvorak J."/>
        </authorList>
    </citation>
    <scope>NUCLEOTIDE SEQUENCE [LARGE SCALE GENOMIC DNA]</scope>
    <source>
        <strain evidence="1">cv. AL8/78</strain>
    </source>
</reference>